<keyword evidence="4" id="KW-1185">Reference proteome</keyword>
<evidence type="ECO:0000256" key="1">
    <source>
        <dbReference type="SAM" id="Phobius"/>
    </source>
</evidence>
<evidence type="ECO:0000313" key="3">
    <source>
        <dbReference type="EMBL" id="KAK5978563.1"/>
    </source>
</evidence>
<evidence type="ECO:0000313" key="4">
    <source>
        <dbReference type="Proteomes" id="UP001331761"/>
    </source>
</evidence>
<sequence length="177" mass="19742">MKLRTWQAVRVQRNHDFHSKTQAAAGVESKKALRSVDRGHRLIARHVGLSGKLSFGFETVPGLNVGVGWGVDIGPIPDMGESVRVGLALRPHLIRSSESFTVNDSIEAGIREIIVLLNAFKDRLDEEDRDSDLQADWKFMAMVIDRLSLFLFTVLIVATTSLIFLSTPRLFVKSPVF</sequence>
<evidence type="ECO:0000259" key="2">
    <source>
        <dbReference type="Pfam" id="PF02932"/>
    </source>
</evidence>
<dbReference type="Pfam" id="PF02932">
    <property type="entry name" value="Neur_chan_memb"/>
    <property type="match status" value="1"/>
</dbReference>
<accession>A0AAN8G7R9</accession>
<proteinExistence type="predicted"/>
<dbReference type="Proteomes" id="UP001331761">
    <property type="component" value="Unassembled WGS sequence"/>
</dbReference>
<keyword evidence="1" id="KW-0812">Transmembrane</keyword>
<dbReference type="AlphaFoldDB" id="A0AAN8G7R9"/>
<dbReference type="SUPFAM" id="SSF90112">
    <property type="entry name" value="Neurotransmitter-gated ion-channel transmembrane pore"/>
    <property type="match status" value="1"/>
</dbReference>
<keyword evidence="1" id="KW-0472">Membrane</keyword>
<dbReference type="InterPro" id="IPR006029">
    <property type="entry name" value="Neurotrans-gated_channel_TM"/>
</dbReference>
<dbReference type="InterPro" id="IPR038050">
    <property type="entry name" value="Neuro_actylchol_rec"/>
</dbReference>
<comment type="caution">
    <text evidence="3">The sequence shown here is derived from an EMBL/GenBank/DDBJ whole genome shotgun (WGS) entry which is preliminary data.</text>
</comment>
<dbReference type="EMBL" id="WIXE01009279">
    <property type="protein sequence ID" value="KAK5978563.1"/>
    <property type="molecule type" value="Genomic_DNA"/>
</dbReference>
<keyword evidence="1" id="KW-1133">Transmembrane helix</keyword>
<feature type="transmembrane region" description="Helical" evidence="1">
    <location>
        <begin position="147"/>
        <end position="167"/>
    </location>
</feature>
<gene>
    <name evidence="3" type="ORF">GCK32_009279</name>
</gene>
<dbReference type="InterPro" id="IPR036719">
    <property type="entry name" value="Neuro-gated_channel_TM_sf"/>
</dbReference>
<dbReference type="GO" id="GO:0016020">
    <property type="term" value="C:membrane"/>
    <property type="evidence" value="ECO:0007669"/>
    <property type="project" value="InterPro"/>
</dbReference>
<feature type="domain" description="Neurotransmitter-gated ion-channel transmembrane" evidence="2">
    <location>
        <begin position="104"/>
        <end position="164"/>
    </location>
</feature>
<dbReference type="Gene3D" id="1.20.58.390">
    <property type="entry name" value="Neurotransmitter-gated ion-channel transmembrane domain"/>
    <property type="match status" value="1"/>
</dbReference>
<name>A0AAN8G7R9_TRICO</name>
<reference evidence="3 4" key="1">
    <citation type="submission" date="2019-10" db="EMBL/GenBank/DDBJ databases">
        <title>Assembly and Annotation for the nematode Trichostrongylus colubriformis.</title>
        <authorList>
            <person name="Martin J."/>
        </authorList>
    </citation>
    <scope>NUCLEOTIDE SEQUENCE [LARGE SCALE GENOMIC DNA]</scope>
    <source>
        <strain evidence="3">G859</strain>
        <tissue evidence="3">Whole worm</tissue>
    </source>
</reference>
<protein>
    <recommendedName>
        <fullName evidence="2">Neurotransmitter-gated ion-channel transmembrane domain-containing protein</fullName>
    </recommendedName>
</protein>
<organism evidence="3 4">
    <name type="scientific">Trichostrongylus colubriformis</name>
    <name type="common">Black scour worm</name>
    <dbReference type="NCBI Taxonomy" id="6319"/>
    <lineage>
        <taxon>Eukaryota</taxon>
        <taxon>Metazoa</taxon>
        <taxon>Ecdysozoa</taxon>
        <taxon>Nematoda</taxon>
        <taxon>Chromadorea</taxon>
        <taxon>Rhabditida</taxon>
        <taxon>Rhabditina</taxon>
        <taxon>Rhabditomorpha</taxon>
        <taxon>Strongyloidea</taxon>
        <taxon>Trichostrongylidae</taxon>
        <taxon>Trichostrongylus</taxon>
    </lineage>
</organism>
<dbReference type="GO" id="GO:0006811">
    <property type="term" value="P:monoatomic ion transport"/>
    <property type="evidence" value="ECO:0007669"/>
    <property type="project" value="InterPro"/>
</dbReference>